<dbReference type="EMBL" id="MT143991">
    <property type="protein sequence ID" value="QJA45459.1"/>
    <property type="molecule type" value="Genomic_DNA"/>
</dbReference>
<keyword evidence="1" id="KW-0472">Membrane</keyword>
<dbReference type="AlphaFoldDB" id="A0A6H1ZDC3"/>
<name>A0A6H1ZDC3_9ZZZZ</name>
<evidence type="ECO:0000313" key="3">
    <source>
        <dbReference type="EMBL" id="QJH94826.1"/>
    </source>
</evidence>
<keyword evidence="1" id="KW-1133">Transmembrane helix</keyword>
<feature type="transmembrane region" description="Helical" evidence="1">
    <location>
        <begin position="60"/>
        <end position="83"/>
    </location>
</feature>
<sequence>MADNDGNGEQKVTVAILGHKMDALTKTVSEAMDDAKEDRKAQAEVNRDINTRVTRLEERIGIWGAFQAVYSTGVAAIAAWIGAKK</sequence>
<proteinExistence type="predicted"/>
<protein>
    <submittedName>
        <fullName evidence="2">Uncharacterized protein</fullName>
    </submittedName>
</protein>
<evidence type="ECO:0000256" key="1">
    <source>
        <dbReference type="SAM" id="Phobius"/>
    </source>
</evidence>
<keyword evidence="1" id="KW-0812">Transmembrane</keyword>
<organism evidence="2">
    <name type="scientific">viral metagenome</name>
    <dbReference type="NCBI Taxonomy" id="1070528"/>
    <lineage>
        <taxon>unclassified sequences</taxon>
        <taxon>metagenomes</taxon>
        <taxon>organismal metagenomes</taxon>
    </lineage>
</organism>
<gene>
    <name evidence="2" type="ORF">TM448A00243_0008</name>
    <name evidence="3" type="ORF">TM448B00304_0005</name>
</gene>
<dbReference type="EMBL" id="MT144607">
    <property type="protein sequence ID" value="QJH94826.1"/>
    <property type="molecule type" value="Genomic_DNA"/>
</dbReference>
<accession>A0A6H1ZDC3</accession>
<evidence type="ECO:0000313" key="2">
    <source>
        <dbReference type="EMBL" id="QJA45459.1"/>
    </source>
</evidence>
<reference evidence="2" key="1">
    <citation type="submission" date="2020-03" db="EMBL/GenBank/DDBJ databases">
        <title>The deep terrestrial virosphere.</title>
        <authorList>
            <person name="Holmfeldt K."/>
            <person name="Nilsson E."/>
            <person name="Simone D."/>
            <person name="Lopez-Fernandez M."/>
            <person name="Wu X."/>
            <person name="de Brujin I."/>
            <person name="Lundin D."/>
            <person name="Andersson A."/>
            <person name="Bertilsson S."/>
            <person name="Dopson M."/>
        </authorList>
    </citation>
    <scope>NUCLEOTIDE SEQUENCE</scope>
    <source>
        <strain evidence="2">TM448A00243</strain>
        <strain evidence="3">TM448B00304</strain>
    </source>
</reference>